<feature type="chain" id="PRO_5008583955" description="DUF3105 domain-containing protein" evidence="1">
    <location>
        <begin position="18"/>
        <end position="300"/>
    </location>
</feature>
<accession>A0A1B6GZR6</accession>
<evidence type="ECO:0008006" key="3">
    <source>
        <dbReference type="Google" id="ProtNLM"/>
    </source>
</evidence>
<dbReference type="Pfam" id="PF11303">
    <property type="entry name" value="DUF3105"/>
    <property type="match status" value="1"/>
</dbReference>
<dbReference type="PANTHER" id="PTHR34179:SF1">
    <property type="entry name" value="TUMOR PROTEIN P53-INDUCIBLE PROTEIN 13"/>
    <property type="match status" value="1"/>
</dbReference>
<organism evidence="2">
    <name type="scientific">Cuerna arida</name>
    <dbReference type="NCBI Taxonomy" id="1464854"/>
    <lineage>
        <taxon>Eukaryota</taxon>
        <taxon>Metazoa</taxon>
        <taxon>Ecdysozoa</taxon>
        <taxon>Arthropoda</taxon>
        <taxon>Hexapoda</taxon>
        <taxon>Insecta</taxon>
        <taxon>Pterygota</taxon>
        <taxon>Neoptera</taxon>
        <taxon>Paraneoptera</taxon>
        <taxon>Hemiptera</taxon>
        <taxon>Auchenorrhyncha</taxon>
        <taxon>Membracoidea</taxon>
        <taxon>Cicadellidae</taxon>
        <taxon>Cicadellinae</taxon>
        <taxon>Proconiini</taxon>
        <taxon>Cuerna</taxon>
    </lineage>
</organism>
<dbReference type="AlphaFoldDB" id="A0A1B6GZR6"/>
<dbReference type="PANTHER" id="PTHR34179">
    <property type="entry name" value="TUMOR PROTEIN P53-INDUCIBLE PROTEIN 13"/>
    <property type="match status" value="1"/>
</dbReference>
<feature type="signal peptide" evidence="1">
    <location>
        <begin position="1"/>
        <end position="17"/>
    </location>
</feature>
<protein>
    <recommendedName>
        <fullName evidence="3">DUF3105 domain-containing protein</fullName>
    </recommendedName>
</protein>
<keyword evidence="1" id="KW-0732">Signal</keyword>
<evidence type="ECO:0000313" key="2">
    <source>
        <dbReference type="EMBL" id="JAS67914.1"/>
    </source>
</evidence>
<proteinExistence type="predicted"/>
<dbReference type="InterPro" id="IPR021454">
    <property type="entry name" value="DUF3105"/>
</dbReference>
<name>A0A1B6GZR6_9HEMI</name>
<reference evidence="2" key="1">
    <citation type="submission" date="2015-11" db="EMBL/GenBank/DDBJ databases">
        <title>De novo transcriptome assembly of four potential Pierce s Disease insect vectors from Arizona vineyards.</title>
        <authorList>
            <person name="Tassone E.E."/>
        </authorList>
    </citation>
    <scope>NUCLEOTIDE SEQUENCE</scope>
</reference>
<sequence length="300" mass="34134">MQPLLFVVILILGLSLAEKREDGLNVLFKGMNDDLDDMKKDLEEKIKRDTEVVPEPVESWTGKWFPEITTAAPSKVPSAVPAASGMDGNNMWQMINSTCDDGKQNLTVDWEPNSFDYECEGPYLEPDLDVKATLEQEYIPPAYVARHVCMKSKIPYNQPLPTFGPHRPAWAKYGEYTYLPIQRFLHNMEHGGVIMLYHPCTHPALVNKLKKIVKSCLYRHVITASRLVPRDRPLALMTWGWRLLMPTVDTSLAVEFIREHALHGYEKTHRDGFYDQLLVAPAAIVSTPDDQVICPRFKGV</sequence>
<dbReference type="GO" id="GO:0005737">
    <property type="term" value="C:cytoplasm"/>
    <property type="evidence" value="ECO:0007669"/>
    <property type="project" value="TreeGrafter"/>
</dbReference>
<dbReference type="EMBL" id="GECZ01001855">
    <property type="protein sequence ID" value="JAS67914.1"/>
    <property type="molecule type" value="Transcribed_RNA"/>
</dbReference>
<gene>
    <name evidence="2" type="ORF">g.42227</name>
</gene>
<evidence type="ECO:0000256" key="1">
    <source>
        <dbReference type="SAM" id="SignalP"/>
    </source>
</evidence>